<evidence type="ECO:0000313" key="1">
    <source>
        <dbReference type="EMBL" id="OQR86311.1"/>
    </source>
</evidence>
<keyword evidence="2" id="KW-1185">Reference proteome</keyword>
<dbReference type="Proteomes" id="UP000243579">
    <property type="component" value="Unassembled WGS sequence"/>
</dbReference>
<dbReference type="AlphaFoldDB" id="A0A1V9YKT2"/>
<dbReference type="EMBL" id="JNBR01001516">
    <property type="protein sequence ID" value="OQR86311.1"/>
    <property type="molecule type" value="Genomic_DNA"/>
</dbReference>
<protein>
    <submittedName>
        <fullName evidence="1">Uncharacterized protein</fullName>
    </submittedName>
</protein>
<comment type="caution">
    <text evidence="1">The sequence shown here is derived from an EMBL/GenBank/DDBJ whole genome shotgun (WGS) entry which is preliminary data.</text>
</comment>
<gene>
    <name evidence="1" type="ORF">ACHHYP_20494</name>
</gene>
<reference evidence="1 2" key="1">
    <citation type="journal article" date="2014" name="Genome Biol. Evol.">
        <title>The secreted proteins of Achlya hypogyna and Thraustotheca clavata identify the ancestral oomycete secretome and reveal gene acquisitions by horizontal gene transfer.</title>
        <authorList>
            <person name="Misner I."/>
            <person name="Blouin N."/>
            <person name="Leonard G."/>
            <person name="Richards T.A."/>
            <person name="Lane C.E."/>
        </authorList>
    </citation>
    <scope>NUCLEOTIDE SEQUENCE [LARGE SCALE GENOMIC DNA]</scope>
    <source>
        <strain evidence="1 2">ATCC 48635</strain>
    </source>
</reference>
<sequence length="84" mass="9310">MSETTFSNDTATISKYAALELSAAAWHLHILPKNLVSGIKQAGIWPLSLEQMHSQLNTYSTGGLPIAYEIKDWLLAKTRFETTS</sequence>
<proteinExistence type="predicted"/>
<name>A0A1V9YKT2_ACHHY</name>
<evidence type="ECO:0000313" key="2">
    <source>
        <dbReference type="Proteomes" id="UP000243579"/>
    </source>
</evidence>
<accession>A0A1V9YKT2</accession>
<dbReference type="OrthoDB" id="97139at2759"/>
<organism evidence="1 2">
    <name type="scientific">Achlya hypogyna</name>
    <name type="common">Oomycete</name>
    <name type="synonym">Protoachlya hypogyna</name>
    <dbReference type="NCBI Taxonomy" id="1202772"/>
    <lineage>
        <taxon>Eukaryota</taxon>
        <taxon>Sar</taxon>
        <taxon>Stramenopiles</taxon>
        <taxon>Oomycota</taxon>
        <taxon>Saprolegniomycetes</taxon>
        <taxon>Saprolegniales</taxon>
        <taxon>Achlyaceae</taxon>
        <taxon>Achlya</taxon>
    </lineage>
</organism>